<keyword evidence="5" id="KW-1185">Reference proteome</keyword>
<feature type="signal peptide" evidence="3">
    <location>
        <begin position="1"/>
        <end position="26"/>
    </location>
</feature>
<gene>
    <name evidence="4" type="ORF">SAMN04515671_4535</name>
</gene>
<feature type="chain" id="PRO_5009251739" description="LPXTG-motif cell wall anchor domain-containing protein" evidence="3">
    <location>
        <begin position="27"/>
        <end position="326"/>
    </location>
</feature>
<evidence type="ECO:0000256" key="3">
    <source>
        <dbReference type="SAM" id="SignalP"/>
    </source>
</evidence>
<feature type="transmembrane region" description="Helical" evidence="2">
    <location>
        <begin position="300"/>
        <end position="318"/>
    </location>
</feature>
<accession>A0A1H0TA68</accession>
<sequence>MRMHKLLVTAALVVAPMTFALGTASAGAPAPTFTISPNPATPGSTVVFSGTGCRGQETDPEGKQPHVTLYAIDVTPTLASAARPARQFKAADNQVVAVVPVNPDGTWSFTPEPIPDPYPSAEIDFGATCDTYTDSFQYKPVTFTINGNVSSAAMFLPDFLMDTPILNAGKSYDVDALGFEPGETVDLYIHSTPVKIASYVADADGVIDTKKFTIPLDTVGGAHTLELVGESSAVTTSLAIEVMAAPVNTTTTVTATTTVPTMVPATSGDPATTTSTTAGATTTTGAPILASTGVSAAPQMTAVGLLLTLGGLGTLLFARRRGSRSH</sequence>
<evidence type="ECO:0008006" key="6">
    <source>
        <dbReference type="Google" id="ProtNLM"/>
    </source>
</evidence>
<evidence type="ECO:0000256" key="1">
    <source>
        <dbReference type="SAM" id="MobiDB-lite"/>
    </source>
</evidence>
<evidence type="ECO:0000256" key="2">
    <source>
        <dbReference type="SAM" id="Phobius"/>
    </source>
</evidence>
<feature type="region of interest" description="Disordered" evidence="1">
    <location>
        <begin position="261"/>
        <end position="284"/>
    </location>
</feature>
<dbReference type="Proteomes" id="UP000198741">
    <property type="component" value="Chromosome I"/>
</dbReference>
<keyword evidence="2" id="KW-0812">Transmembrane</keyword>
<dbReference type="RefSeq" id="WP_090480815.1">
    <property type="nucleotide sequence ID" value="NZ_LT629710.1"/>
</dbReference>
<reference evidence="4 5" key="1">
    <citation type="submission" date="2016-10" db="EMBL/GenBank/DDBJ databases">
        <authorList>
            <person name="de Groot N.N."/>
        </authorList>
    </citation>
    <scope>NUCLEOTIDE SEQUENCE [LARGE SCALE GENOMIC DNA]</scope>
    <source>
        <strain evidence="5">P4-7,KCTC 19426,CECT 7604</strain>
    </source>
</reference>
<keyword evidence="2" id="KW-0472">Membrane</keyword>
<dbReference type="EMBL" id="LT629710">
    <property type="protein sequence ID" value="SDP50508.1"/>
    <property type="molecule type" value="Genomic_DNA"/>
</dbReference>
<name>A0A1H0TA68_9ACTN</name>
<keyword evidence="2" id="KW-1133">Transmembrane helix</keyword>
<evidence type="ECO:0000313" key="4">
    <source>
        <dbReference type="EMBL" id="SDP50508.1"/>
    </source>
</evidence>
<evidence type="ECO:0000313" key="5">
    <source>
        <dbReference type="Proteomes" id="UP000198741"/>
    </source>
</evidence>
<protein>
    <recommendedName>
        <fullName evidence="6">LPXTG-motif cell wall anchor domain-containing protein</fullName>
    </recommendedName>
</protein>
<proteinExistence type="predicted"/>
<dbReference type="AlphaFoldDB" id="A0A1H0TA68"/>
<organism evidence="4 5">
    <name type="scientific">Nakamurella panacisegetis</name>
    <dbReference type="NCBI Taxonomy" id="1090615"/>
    <lineage>
        <taxon>Bacteria</taxon>
        <taxon>Bacillati</taxon>
        <taxon>Actinomycetota</taxon>
        <taxon>Actinomycetes</taxon>
        <taxon>Nakamurellales</taxon>
        <taxon>Nakamurellaceae</taxon>
        <taxon>Nakamurella</taxon>
    </lineage>
</organism>
<keyword evidence="3" id="KW-0732">Signal</keyword>
<dbReference type="OrthoDB" id="3771655at2"/>
<dbReference type="STRING" id="1090615.SAMN04515671_4535"/>